<sequence>MKPPVFSLPRHTDEPSLWGPLATTVVGLCFSLCGTVAFVVGFVWLRYQPVWVAGVLLFALSLVAICSGMLAYKTQVDRFRHETQNQHYATPYGRLHAEDDEAGPSRQAAEVKSGRSGPSNAPPSTIILEDTAGWNGTAPQSHNLHACGVAVHI</sequence>
<evidence type="ECO:0000313" key="2">
    <source>
        <dbReference type="Proteomes" id="UP000821865"/>
    </source>
</evidence>
<comment type="caution">
    <text evidence="1">The sequence shown here is derived from an EMBL/GenBank/DDBJ whole genome shotgun (WGS) entry which is preliminary data.</text>
</comment>
<evidence type="ECO:0000313" key="1">
    <source>
        <dbReference type="EMBL" id="KAH7981318.1"/>
    </source>
</evidence>
<proteinExistence type="predicted"/>
<gene>
    <name evidence="1" type="ORF">HPB49_023079</name>
</gene>
<organism evidence="1 2">
    <name type="scientific">Dermacentor silvarum</name>
    <name type="common">Tick</name>
    <dbReference type="NCBI Taxonomy" id="543639"/>
    <lineage>
        <taxon>Eukaryota</taxon>
        <taxon>Metazoa</taxon>
        <taxon>Ecdysozoa</taxon>
        <taxon>Arthropoda</taxon>
        <taxon>Chelicerata</taxon>
        <taxon>Arachnida</taxon>
        <taxon>Acari</taxon>
        <taxon>Parasitiformes</taxon>
        <taxon>Ixodida</taxon>
        <taxon>Ixodoidea</taxon>
        <taxon>Ixodidae</taxon>
        <taxon>Rhipicephalinae</taxon>
        <taxon>Dermacentor</taxon>
    </lineage>
</organism>
<keyword evidence="2" id="KW-1185">Reference proteome</keyword>
<name>A0ACB8E3W0_DERSI</name>
<reference evidence="1" key="1">
    <citation type="submission" date="2020-05" db="EMBL/GenBank/DDBJ databases">
        <title>Large-scale comparative analyses of tick genomes elucidate their genetic diversity and vector capacities.</title>
        <authorList>
            <person name="Jia N."/>
            <person name="Wang J."/>
            <person name="Shi W."/>
            <person name="Du L."/>
            <person name="Sun Y."/>
            <person name="Zhan W."/>
            <person name="Jiang J."/>
            <person name="Wang Q."/>
            <person name="Zhang B."/>
            <person name="Ji P."/>
            <person name="Sakyi L.B."/>
            <person name="Cui X."/>
            <person name="Yuan T."/>
            <person name="Jiang B."/>
            <person name="Yang W."/>
            <person name="Lam T.T.-Y."/>
            <person name="Chang Q."/>
            <person name="Ding S."/>
            <person name="Wang X."/>
            <person name="Zhu J."/>
            <person name="Ruan X."/>
            <person name="Zhao L."/>
            <person name="Wei J."/>
            <person name="Que T."/>
            <person name="Du C."/>
            <person name="Cheng J."/>
            <person name="Dai P."/>
            <person name="Han X."/>
            <person name="Huang E."/>
            <person name="Gao Y."/>
            <person name="Liu J."/>
            <person name="Shao H."/>
            <person name="Ye R."/>
            <person name="Li L."/>
            <person name="Wei W."/>
            <person name="Wang X."/>
            <person name="Wang C."/>
            <person name="Yang T."/>
            <person name="Huo Q."/>
            <person name="Li W."/>
            <person name="Guo W."/>
            <person name="Chen H."/>
            <person name="Zhou L."/>
            <person name="Ni X."/>
            <person name="Tian J."/>
            <person name="Zhou Y."/>
            <person name="Sheng Y."/>
            <person name="Liu T."/>
            <person name="Pan Y."/>
            <person name="Xia L."/>
            <person name="Li J."/>
            <person name="Zhao F."/>
            <person name="Cao W."/>
        </authorList>
    </citation>
    <scope>NUCLEOTIDE SEQUENCE</scope>
    <source>
        <strain evidence="1">Dsil-2018</strain>
    </source>
</reference>
<protein>
    <submittedName>
        <fullName evidence="1">Uncharacterized protein</fullName>
    </submittedName>
</protein>
<dbReference type="Proteomes" id="UP000821865">
    <property type="component" value="Chromosome 1"/>
</dbReference>
<accession>A0ACB8E3W0</accession>
<dbReference type="EMBL" id="CM023470">
    <property type="protein sequence ID" value="KAH7981318.1"/>
    <property type="molecule type" value="Genomic_DNA"/>
</dbReference>